<proteinExistence type="predicted"/>
<sequence>MGSPAAIRGTEWGWGYRPLLRQGVRMRSHAIVR</sequence>
<evidence type="ECO:0000313" key="2">
    <source>
        <dbReference type="Proteomes" id="UP000287033"/>
    </source>
</evidence>
<dbReference type="AlphaFoldDB" id="A0A401TCI1"/>
<reference evidence="1 2" key="1">
    <citation type="journal article" date="2018" name="Nat. Ecol. Evol.">
        <title>Shark genomes provide insights into elasmobranch evolution and the origin of vertebrates.</title>
        <authorList>
            <person name="Hara Y"/>
            <person name="Yamaguchi K"/>
            <person name="Onimaru K"/>
            <person name="Kadota M"/>
            <person name="Koyanagi M"/>
            <person name="Keeley SD"/>
            <person name="Tatsumi K"/>
            <person name="Tanaka K"/>
            <person name="Motone F"/>
            <person name="Kageyama Y"/>
            <person name="Nozu R"/>
            <person name="Adachi N"/>
            <person name="Nishimura O"/>
            <person name="Nakagawa R"/>
            <person name="Tanegashima C"/>
            <person name="Kiyatake I"/>
            <person name="Matsumoto R"/>
            <person name="Murakumo K"/>
            <person name="Nishida K"/>
            <person name="Terakita A"/>
            <person name="Kuratani S"/>
            <person name="Sato K"/>
            <person name="Hyodo S Kuraku.S."/>
        </authorList>
    </citation>
    <scope>NUCLEOTIDE SEQUENCE [LARGE SCALE GENOMIC DNA]</scope>
</reference>
<keyword evidence="2" id="KW-1185">Reference proteome</keyword>
<evidence type="ECO:0000313" key="1">
    <source>
        <dbReference type="EMBL" id="GCC40314.1"/>
    </source>
</evidence>
<protein>
    <submittedName>
        <fullName evidence="1">Uncharacterized protein</fullName>
    </submittedName>
</protein>
<name>A0A401TCI1_CHIPU</name>
<accession>A0A401TCI1</accession>
<dbReference type="Proteomes" id="UP000287033">
    <property type="component" value="Unassembled WGS sequence"/>
</dbReference>
<dbReference type="EMBL" id="BEZZ01030460">
    <property type="protein sequence ID" value="GCC40314.1"/>
    <property type="molecule type" value="Genomic_DNA"/>
</dbReference>
<feature type="non-terminal residue" evidence="1">
    <location>
        <position position="33"/>
    </location>
</feature>
<organism evidence="1 2">
    <name type="scientific">Chiloscyllium punctatum</name>
    <name type="common">Brownbanded bambooshark</name>
    <name type="synonym">Hemiscyllium punctatum</name>
    <dbReference type="NCBI Taxonomy" id="137246"/>
    <lineage>
        <taxon>Eukaryota</taxon>
        <taxon>Metazoa</taxon>
        <taxon>Chordata</taxon>
        <taxon>Craniata</taxon>
        <taxon>Vertebrata</taxon>
        <taxon>Chondrichthyes</taxon>
        <taxon>Elasmobranchii</taxon>
        <taxon>Galeomorphii</taxon>
        <taxon>Galeoidea</taxon>
        <taxon>Orectolobiformes</taxon>
        <taxon>Hemiscylliidae</taxon>
        <taxon>Chiloscyllium</taxon>
    </lineage>
</organism>
<gene>
    <name evidence="1" type="ORF">chiPu_0023982</name>
</gene>
<comment type="caution">
    <text evidence="1">The sequence shown here is derived from an EMBL/GenBank/DDBJ whole genome shotgun (WGS) entry which is preliminary data.</text>
</comment>